<comment type="caution">
    <text evidence="3">The sequence shown here is derived from an EMBL/GenBank/DDBJ whole genome shotgun (WGS) entry which is preliminary data.</text>
</comment>
<gene>
    <name evidence="3" type="ORF">CCR94_07845</name>
</gene>
<evidence type="ECO:0000313" key="3">
    <source>
        <dbReference type="EMBL" id="PPQ31876.1"/>
    </source>
</evidence>
<dbReference type="Proteomes" id="UP000239089">
    <property type="component" value="Unassembled WGS sequence"/>
</dbReference>
<evidence type="ECO:0000259" key="2">
    <source>
        <dbReference type="Pfam" id="PF09992"/>
    </source>
</evidence>
<evidence type="ECO:0000256" key="1">
    <source>
        <dbReference type="SAM" id="SignalP"/>
    </source>
</evidence>
<keyword evidence="4" id="KW-1185">Reference proteome</keyword>
<feature type="signal peptide" evidence="1">
    <location>
        <begin position="1"/>
        <end position="37"/>
    </location>
</feature>
<feature type="domain" description="Phosphodiester glycosidase" evidence="2">
    <location>
        <begin position="89"/>
        <end position="235"/>
    </location>
</feature>
<reference evidence="3 4" key="1">
    <citation type="journal article" date="2018" name="Arch. Microbiol.">
        <title>New insights into the metabolic potential of the phototrophic purple bacterium Rhodopila globiformis DSM 161(T) from its draft genome sequence and evidence for a vanadium-dependent nitrogenase.</title>
        <authorList>
            <person name="Imhoff J.F."/>
            <person name="Rahn T."/>
            <person name="Kunzel S."/>
            <person name="Neulinger S.C."/>
        </authorList>
    </citation>
    <scope>NUCLEOTIDE SEQUENCE [LARGE SCALE GENOMIC DNA]</scope>
    <source>
        <strain evidence="3 4">DSM 16996</strain>
    </source>
</reference>
<dbReference type="OrthoDB" id="5515706at2"/>
<organism evidence="3 4">
    <name type="scientific">Rhodoblastus sphagnicola</name>
    <dbReference type="NCBI Taxonomy" id="333368"/>
    <lineage>
        <taxon>Bacteria</taxon>
        <taxon>Pseudomonadati</taxon>
        <taxon>Pseudomonadota</taxon>
        <taxon>Alphaproteobacteria</taxon>
        <taxon>Hyphomicrobiales</taxon>
        <taxon>Rhodoblastaceae</taxon>
        <taxon>Rhodoblastus</taxon>
    </lineage>
</organism>
<dbReference type="EMBL" id="NHSJ01000049">
    <property type="protein sequence ID" value="PPQ31876.1"/>
    <property type="molecule type" value="Genomic_DNA"/>
</dbReference>
<feature type="chain" id="PRO_5015758276" description="Phosphodiester glycosidase domain-containing protein" evidence="1">
    <location>
        <begin position="38"/>
        <end position="261"/>
    </location>
</feature>
<sequence length="261" mass="27627">MLILAILKSLVGTSGARAASFSVLVVSAALIAGPALANACDDVTQDGRHYTICKFDPRQDDIRTFWRGPSGAPLGSFSAVSATLAPGEKLVFAMNGGMYDRDDAPVGLYIEKAEELRRANTRGGPGNFHLKPNGVFFVGGGRAGVVETTRFLKERPAADYATQSGPMLVIGGKIHPRIHAEGVSEKSRNGVGVDRDGLAVFAISNEPVTFHAFADLFHDTLHCDNALFLDGSISALYAPDLGREDFTLPLGPMIGVVVKGK</sequence>
<protein>
    <recommendedName>
        <fullName evidence="2">Phosphodiester glycosidase domain-containing protein</fullName>
    </recommendedName>
</protein>
<dbReference type="InterPro" id="IPR018711">
    <property type="entry name" value="NAGPA"/>
</dbReference>
<proteinExistence type="predicted"/>
<evidence type="ECO:0000313" key="4">
    <source>
        <dbReference type="Proteomes" id="UP000239089"/>
    </source>
</evidence>
<dbReference type="Pfam" id="PF09992">
    <property type="entry name" value="NAGPA"/>
    <property type="match status" value="1"/>
</dbReference>
<keyword evidence="1" id="KW-0732">Signal</keyword>
<accession>A0A2S6NB91</accession>
<dbReference type="AlphaFoldDB" id="A0A2S6NB91"/>
<name>A0A2S6NB91_9HYPH</name>